<feature type="binding site" evidence="3">
    <location>
        <position position="385"/>
    </location>
    <ligand>
        <name>Zn(2+)</name>
        <dbReference type="ChEBI" id="CHEBI:29105"/>
        <label>2</label>
    </ligand>
</feature>
<proteinExistence type="inferred from homology"/>
<protein>
    <submittedName>
        <fullName evidence="5">Allantoate amidohydrolase</fullName>
    </submittedName>
</protein>
<gene>
    <name evidence="5" type="ORF">BTO20_34345</name>
</gene>
<dbReference type="SUPFAM" id="SSF55031">
    <property type="entry name" value="Bacterial exopeptidase dimerisation domain"/>
    <property type="match status" value="1"/>
</dbReference>
<dbReference type="NCBIfam" id="TIGR01879">
    <property type="entry name" value="hydantase"/>
    <property type="match status" value="1"/>
</dbReference>
<feature type="binding site" evidence="3">
    <location>
        <position position="99"/>
    </location>
    <ligand>
        <name>Zn(2+)</name>
        <dbReference type="ChEBI" id="CHEBI:29105"/>
        <label>1</label>
    </ligand>
</feature>
<dbReference type="RefSeq" id="WP_087080730.1">
    <property type="nucleotide sequence ID" value="NZ_CP020809.1"/>
</dbReference>
<dbReference type="PIRSF" id="PIRSF001235">
    <property type="entry name" value="Amidase_carbamoylase"/>
    <property type="match status" value="1"/>
</dbReference>
<dbReference type="AlphaFoldDB" id="A0A1Y0CCW4"/>
<dbReference type="CDD" id="cd03884">
    <property type="entry name" value="M20_bAS"/>
    <property type="match status" value="1"/>
</dbReference>
<keyword evidence="2 5" id="KW-0378">Hydrolase</keyword>
<dbReference type="PANTHER" id="PTHR32494:SF5">
    <property type="entry name" value="ALLANTOATE AMIDOHYDROLASE"/>
    <property type="match status" value="1"/>
</dbReference>
<comment type="similarity">
    <text evidence="1">Belongs to the peptidase M20 family.</text>
</comment>
<dbReference type="InterPro" id="IPR036264">
    <property type="entry name" value="Bact_exopeptidase_dim_dom"/>
</dbReference>
<reference evidence="5 6" key="1">
    <citation type="submission" date="2017-04" db="EMBL/GenBank/DDBJ databases">
        <title>Whole Genome Sequence of 1,4-Dioxane Degrading Bacterium Mycobacterium dioxanotrophicus PH-06.</title>
        <authorList>
            <person name="He Y."/>
        </authorList>
    </citation>
    <scope>NUCLEOTIDE SEQUENCE [LARGE SCALE GENOMIC DNA]</scope>
    <source>
        <strain evidence="5 6">PH-06</strain>
    </source>
</reference>
<feature type="binding site" evidence="3">
    <location>
        <position position="199"/>
    </location>
    <ligand>
        <name>Zn(2+)</name>
        <dbReference type="ChEBI" id="CHEBI:29105"/>
        <label>1</label>
    </ligand>
</feature>
<feature type="binding site" evidence="4">
    <location>
        <position position="224"/>
    </location>
    <ligand>
        <name>allantoate</name>
        <dbReference type="ChEBI" id="CHEBI:17536"/>
    </ligand>
</feature>
<accession>A0A1Y0CCW4</accession>
<keyword evidence="3" id="KW-0479">Metal-binding</keyword>
<dbReference type="Proteomes" id="UP000195331">
    <property type="component" value="Chromosome"/>
</dbReference>
<keyword evidence="3" id="KW-0862">Zinc</keyword>
<evidence type="ECO:0000256" key="3">
    <source>
        <dbReference type="PIRSR" id="PIRSR001235-1"/>
    </source>
</evidence>
<dbReference type="EMBL" id="CP020809">
    <property type="protein sequence ID" value="ART72962.1"/>
    <property type="molecule type" value="Genomic_DNA"/>
</dbReference>
<sequence>MSPAREEDQIHQLNDRFVSLWASLAPIGRDPGSGGYRRFAWNAADGELRAWFIDQAKQRGLTYEEDRNGNQWAWWGEPRPDSVVTGSHLDSVPDGGAYDGPLGVVSAFLAVDELRAQGVEPTRSLAVTNFADEEGARFGVACMGSRLLTGAIEPDRARGLKDADGVTLGDAMQAAGVDPARLGRDEQALERIGVFVELHVEQGRALVDMDAAVGVATAIWPHGRWRFEFLGEANHAGTTRVDDRVDPMLPFATSVLAARETATRTGALATFGKVLVIPNGVNAIPSAVHGWLDARAADDTVLEKLVSEVTAAGEDAAAAHGATCTVTRESYSPVVGFDDALRDRISALLDDAPQLPTGAGHDAGILSAHVPTAMLFVRNPTGVSHSPVEDASDDDCVAGVVALTKVLKELVSQ</sequence>
<name>A0A1Y0CCW4_9MYCO</name>
<evidence type="ECO:0000313" key="5">
    <source>
        <dbReference type="EMBL" id="ART72962.1"/>
    </source>
</evidence>
<feature type="binding site" evidence="4">
    <location>
        <position position="295"/>
    </location>
    <ligand>
        <name>allantoate</name>
        <dbReference type="ChEBI" id="CHEBI:17536"/>
    </ligand>
</feature>
<dbReference type="SUPFAM" id="SSF53187">
    <property type="entry name" value="Zn-dependent exopeptidases"/>
    <property type="match status" value="1"/>
</dbReference>
<evidence type="ECO:0000256" key="1">
    <source>
        <dbReference type="ARBA" id="ARBA00006153"/>
    </source>
</evidence>
<dbReference type="OrthoDB" id="9808195at2"/>
<keyword evidence="6" id="KW-1185">Reference proteome</keyword>
<dbReference type="KEGG" id="mdx:BTO20_34345"/>
<evidence type="ECO:0000256" key="4">
    <source>
        <dbReference type="PIRSR" id="PIRSR001235-2"/>
    </source>
</evidence>
<organism evidence="5 6">
    <name type="scientific">Mycobacterium dioxanotrophicus</name>
    <dbReference type="NCBI Taxonomy" id="482462"/>
    <lineage>
        <taxon>Bacteria</taxon>
        <taxon>Bacillati</taxon>
        <taxon>Actinomycetota</taxon>
        <taxon>Actinomycetes</taxon>
        <taxon>Mycobacteriales</taxon>
        <taxon>Mycobacteriaceae</taxon>
        <taxon>Mycobacterium</taxon>
    </lineage>
</organism>
<dbReference type="GO" id="GO:0016813">
    <property type="term" value="F:hydrolase activity, acting on carbon-nitrogen (but not peptide) bonds, in linear amidines"/>
    <property type="evidence" value="ECO:0007669"/>
    <property type="project" value="InterPro"/>
</dbReference>
<evidence type="ECO:0000313" key="6">
    <source>
        <dbReference type="Proteomes" id="UP000195331"/>
    </source>
</evidence>
<dbReference type="GO" id="GO:0046872">
    <property type="term" value="F:metal ion binding"/>
    <property type="evidence" value="ECO:0007669"/>
    <property type="project" value="UniProtKB-KW"/>
</dbReference>
<feature type="binding site" evidence="3">
    <location>
        <position position="99"/>
    </location>
    <ligand>
        <name>Zn(2+)</name>
        <dbReference type="ChEBI" id="CHEBI:29105"/>
        <label>2</label>
    </ligand>
</feature>
<feature type="binding site" evidence="3">
    <location>
        <position position="88"/>
    </location>
    <ligand>
        <name>Zn(2+)</name>
        <dbReference type="ChEBI" id="CHEBI:29105"/>
        <label>1</label>
    </ligand>
</feature>
<evidence type="ECO:0000256" key="2">
    <source>
        <dbReference type="ARBA" id="ARBA00022801"/>
    </source>
</evidence>
<feature type="binding site" evidence="4">
    <location>
        <position position="282"/>
    </location>
    <ligand>
        <name>allantoate</name>
        <dbReference type="ChEBI" id="CHEBI:17536"/>
    </ligand>
</feature>
<dbReference type="InterPro" id="IPR010158">
    <property type="entry name" value="Amidase_Cbmase"/>
</dbReference>
<dbReference type="Gene3D" id="3.30.70.360">
    <property type="match status" value="1"/>
</dbReference>
<feature type="binding site" evidence="3">
    <location>
        <position position="134"/>
    </location>
    <ligand>
        <name>Zn(2+)</name>
        <dbReference type="ChEBI" id="CHEBI:29105"/>
        <label>2</label>
    </ligand>
</feature>
<dbReference type="NCBIfam" id="NF006770">
    <property type="entry name" value="PRK09290.1-4"/>
    <property type="match status" value="1"/>
</dbReference>
<comment type="cofactor">
    <cofactor evidence="3">
        <name>Zn(2+)</name>
        <dbReference type="ChEBI" id="CHEBI:29105"/>
    </cofactor>
    <text evidence="3">Binds 2 Zn(2+) ions per subunit.</text>
</comment>
<dbReference type="InterPro" id="IPR002933">
    <property type="entry name" value="Peptidase_M20"/>
</dbReference>
<dbReference type="Gene3D" id="3.40.630.10">
    <property type="entry name" value="Zn peptidases"/>
    <property type="match status" value="1"/>
</dbReference>
<dbReference type="PANTHER" id="PTHR32494">
    <property type="entry name" value="ALLANTOATE DEIMINASE-RELATED"/>
    <property type="match status" value="1"/>
</dbReference>
<dbReference type="Pfam" id="PF01546">
    <property type="entry name" value="Peptidase_M20"/>
    <property type="match status" value="1"/>
</dbReference>